<dbReference type="Proteomes" id="UP001381693">
    <property type="component" value="Unassembled WGS sequence"/>
</dbReference>
<name>A0AAN8WI94_HALRR</name>
<evidence type="ECO:0000313" key="1">
    <source>
        <dbReference type="EMBL" id="KAK7026398.1"/>
    </source>
</evidence>
<evidence type="ECO:0008006" key="3">
    <source>
        <dbReference type="Google" id="ProtNLM"/>
    </source>
</evidence>
<dbReference type="EMBL" id="JAXCGZ010022715">
    <property type="protein sequence ID" value="KAK7026398.1"/>
    <property type="molecule type" value="Genomic_DNA"/>
</dbReference>
<evidence type="ECO:0000313" key="2">
    <source>
        <dbReference type="Proteomes" id="UP001381693"/>
    </source>
</evidence>
<reference evidence="1 2" key="1">
    <citation type="submission" date="2023-11" db="EMBL/GenBank/DDBJ databases">
        <title>Halocaridina rubra genome assembly.</title>
        <authorList>
            <person name="Smith C."/>
        </authorList>
    </citation>
    <scope>NUCLEOTIDE SEQUENCE [LARGE SCALE GENOMIC DNA]</scope>
    <source>
        <strain evidence="1">EP-1</strain>
        <tissue evidence="1">Whole</tissue>
    </source>
</reference>
<gene>
    <name evidence="1" type="ORF">SK128_026209</name>
</gene>
<comment type="caution">
    <text evidence="1">The sequence shown here is derived from an EMBL/GenBank/DDBJ whole genome shotgun (WGS) entry which is preliminary data.</text>
</comment>
<feature type="non-terminal residue" evidence="1">
    <location>
        <position position="1"/>
    </location>
</feature>
<proteinExistence type="predicted"/>
<organism evidence="1 2">
    <name type="scientific">Halocaridina rubra</name>
    <name type="common">Hawaiian red shrimp</name>
    <dbReference type="NCBI Taxonomy" id="373956"/>
    <lineage>
        <taxon>Eukaryota</taxon>
        <taxon>Metazoa</taxon>
        <taxon>Ecdysozoa</taxon>
        <taxon>Arthropoda</taxon>
        <taxon>Crustacea</taxon>
        <taxon>Multicrustacea</taxon>
        <taxon>Malacostraca</taxon>
        <taxon>Eumalacostraca</taxon>
        <taxon>Eucarida</taxon>
        <taxon>Decapoda</taxon>
        <taxon>Pleocyemata</taxon>
        <taxon>Caridea</taxon>
        <taxon>Atyoidea</taxon>
        <taxon>Atyidae</taxon>
        <taxon>Halocaridina</taxon>
    </lineage>
</organism>
<protein>
    <recommendedName>
        <fullName evidence="3">Tetratricopeptide repeat protein</fullName>
    </recommendedName>
</protein>
<sequence length="75" mass="8606">KKGRIMESINLLSPLFIPKEEEESGWRIGRLLVELYLHEGRHKEAEDIYLSLAVAQPNNPLILAEYGIFLRNSGE</sequence>
<accession>A0AAN8WI94</accession>
<dbReference type="AlphaFoldDB" id="A0AAN8WI94"/>
<keyword evidence="2" id="KW-1185">Reference proteome</keyword>